<protein>
    <submittedName>
        <fullName evidence="2">Uncharacterized protein</fullName>
    </submittedName>
</protein>
<name>U6KGW2_EIMTE</name>
<accession>U6KGW2</accession>
<feature type="region of interest" description="Disordered" evidence="1">
    <location>
        <begin position="1"/>
        <end position="23"/>
    </location>
</feature>
<dbReference type="GeneID" id="25251814"/>
<reference evidence="2" key="1">
    <citation type="submission" date="2013-10" db="EMBL/GenBank/DDBJ databases">
        <title>Genomic analysis of the causative agents of coccidiosis in chickens.</title>
        <authorList>
            <person name="Reid A.J."/>
            <person name="Blake D."/>
            <person name="Billington K."/>
            <person name="Browne H."/>
            <person name="Dunn M."/>
            <person name="Hung S."/>
            <person name="Kawahara F."/>
            <person name="Miranda-Saavedra D."/>
            <person name="Mourier T."/>
            <person name="Nagra H."/>
            <person name="Otto T.D."/>
            <person name="Rawlings N."/>
            <person name="Sanchez A."/>
            <person name="Sanders M."/>
            <person name="Subramaniam C."/>
            <person name="Tay Y."/>
            <person name="Dear P."/>
            <person name="Doerig C."/>
            <person name="Gruber A."/>
            <person name="Parkinson J."/>
            <person name="Shirley M."/>
            <person name="Wan K.L."/>
            <person name="Berriman M."/>
            <person name="Tomley F."/>
            <person name="Pain A."/>
        </authorList>
    </citation>
    <scope>NUCLEOTIDE SEQUENCE [LARGE SCALE GENOMIC DNA]</scope>
    <source>
        <strain evidence="2">Houghton</strain>
    </source>
</reference>
<dbReference type="Proteomes" id="UP000030747">
    <property type="component" value="Unassembled WGS sequence"/>
</dbReference>
<reference evidence="2" key="2">
    <citation type="submission" date="2013-10" db="EMBL/GenBank/DDBJ databases">
        <authorList>
            <person name="Aslett M."/>
        </authorList>
    </citation>
    <scope>NUCLEOTIDE SEQUENCE [LARGE SCALE GENOMIC DNA]</scope>
    <source>
        <strain evidence="2">Houghton</strain>
    </source>
</reference>
<evidence type="ECO:0000256" key="1">
    <source>
        <dbReference type="SAM" id="MobiDB-lite"/>
    </source>
</evidence>
<proteinExistence type="predicted"/>
<evidence type="ECO:0000313" key="3">
    <source>
        <dbReference type="Proteomes" id="UP000030747"/>
    </source>
</evidence>
<keyword evidence="3" id="KW-1185">Reference proteome</keyword>
<gene>
    <name evidence="2" type="ORF">ETH_00013235</name>
</gene>
<dbReference type="RefSeq" id="XP_013228027.1">
    <property type="nucleotide sequence ID" value="XM_013372573.1"/>
</dbReference>
<sequence>MTNEQVLPTPAPAAARTPAAARAAPPDVQHCRGFFIRLASSSCQVVQTSSSRARARVLLLLEEQ</sequence>
<organism evidence="2 3">
    <name type="scientific">Eimeria tenella</name>
    <name type="common">Coccidian parasite</name>
    <dbReference type="NCBI Taxonomy" id="5802"/>
    <lineage>
        <taxon>Eukaryota</taxon>
        <taxon>Sar</taxon>
        <taxon>Alveolata</taxon>
        <taxon>Apicomplexa</taxon>
        <taxon>Conoidasida</taxon>
        <taxon>Coccidia</taxon>
        <taxon>Eucoccidiorida</taxon>
        <taxon>Eimeriorina</taxon>
        <taxon>Eimeriidae</taxon>
        <taxon>Eimeria</taxon>
    </lineage>
</organism>
<dbReference type="AlphaFoldDB" id="U6KGW2"/>
<evidence type="ECO:0000313" key="2">
    <source>
        <dbReference type="EMBL" id="CDJ37189.1"/>
    </source>
</evidence>
<dbReference type="EMBL" id="HG673747">
    <property type="protein sequence ID" value="CDJ37189.1"/>
    <property type="molecule type" value="Genomic_DNA"/>
</dbReference>
<feature type="compositionally biased region" description="Low complexity" evidence="1">
    <location>
        <begin position="12"/>
        <end position="23"/>
    </location>
</feature>